<evidence type="ECO:0000259" key="3">
    <source>
        <dbReference type="Pfam" id="PF00174"/>
    </source>
</evidence>
<dbReference type="InterPro" id="IPR036374">
    <property type="entry name" value="OxRdtase_Mopterin-bd_sf"/>
</dbReference>
<accession>A0ABR6UB59</accession>
<evidence type="ECO:0000313" key="5">
    <source>
        <dbReference type="Proteomes" id="UP000604001"/>
    </source>
</evidence>
<dbReference type="Gene3D" id="2.60.40.650">
    <property type="match status" value="1"/>
</dbReference>
<feature type="transmembrane region" description="Helical" evidence="2">
    <location>
        <begin position="171"/>
        <end position="189"/>
    </location>
</feature>
<dbReference type="Proteomes" id="UP000604001">
    <property type="component" value="Unassembled WGS sequence"/>
</dbReference>
<gene>
    <name evidence="4" type="ORF">H7344_15365</name>
</gene>
<evidence type="ECO:0000256" key="1">
    <source>
        <dbReference type="SAM" id="MobiDB-lite"/>
    </source>
</evidence>
<protein>
    <submittedName>
        <fullName evidence="4">Molybdopterin-dependent oxidoreductase</fullName>
    </submittedName>
</protein>
<name>A0ABR6UB59_9ACTN</name>
<dbReference type="Gene3D" id="3.90.420.10">
    <property type="entry name" value="Oxidoreductase, molybdopterin-binding domain"/>
    <property type="match status" value="1"/>
</dbReference>
<dbReference type="SUPFAM" id="SSF56524">
    <property type="entry name" value="Oxidoreductase molybdopterin-binding domain"/>
    <property type="match status" value="1"/>
</dbReference>
<dbReference type="InterPro" id="IPR000572">
    <property type="entry name" value="OxRdtase_Mopterin-bd_dom"/>
</dbReference>
<feature type="transmembrane region" description="Helical" evidence="2">
    <location>
        <begin position="120"/>
        <end position="139"/>
    </location>
</feature>
<sequence length="520" mass="55396">MRTSRGAWSVAGLVAGVAGLATSYCVAMILTIRDSPVVAVVEQAIRLVPGGVTEKAIRLLGALGKPLLVLVVLLAVGAAFAWAGRMRRRSWWRPLVVYAVLAAVGAVAVLRQRGAGAIDLLPVVVGLGTWVVALTVLVVPLRSAELVESAAAERGADDDLPGLGRHTRRGFVLRAGLLTAVGAALAVFGRSVGQGRRAVEKTRRLLKLDGVTEGVVPARARVDLDDVTPWRTPNDDFYLIHTALVVPAIAPADWTLRITGMVDRPLEISYAELVQREITQSWVTLTCVSNEVGGDLAGNAWWSGVRIADLLAEAGVQEGADAVKQTSDDGWTCGTPLEALTDDRGAMLAVAMNGRPLPVEHGFPVRTVVPGLYGYVSATKWVRELEVTRFEDFEAYWTDKGWAERGPIKMASRVDVPRSGAEVPAGPVRFGGVAWAQTTGVAAVEIALDGGAWEPVEVADPGTDDTWVQWVGELDVEEGDHVVRVRMTDKDGNVQTSVEAAPIPDGASGWHERSFRAVSA</sequence>
<keyword evidence="2" id="KW-1133">Transmembrane helix</keyword>
<evidence type="ECO:0000313" key="4">
    <source>
        <dbReference type="EMBL" id="MBC2961680.1"/>
    </source>
</evidence>
<comment type="caution">
    <text evidence="4">The sequence shown here is derived from an EMBL/GenBank/DDBJ whole genome shotgun (WGS) entry which is preliminary data.</text>
</comment>
<feature type="transmembrane region" description="Helical" evidence="2">
    <location>
        <begin position="63"/>
        <end position="83"/>
    </location>
</feature>
<feature type="region of interest" description="Disordered" evidence="1">
    <location>
        <begin position="500"/>
        <end position="520"/>
    </location>
</feature>
<dbReference type="InterPro" id="IPR014756">
    <property type="entry name" value="Ig_E-set"/>
</dbReference>
<keyword evidence="2" id="KW-0472">Membrane</keyword>
<keyword evidence="2" id="KW-0812">Transmembrane</keyword>
<feature type="domain" description="Oxidoreductase molybdopterin-binding" evidence="3">
    <location>
        <begin position="245"/>
        <end position="397"/>
    </location>
</feature>
<keyword evidence="5" id="KW-1185">Reference proteome</keyword>
<dbReference type="Pfam" id="PF00174">
    <property type="entry name" value="Oxidored_molyb"/>
    <property type="match status" value="1"/>
</dbReference>
<dbReference type="PANTHER" id="PTHR19372:SF7">
    <property type="entry name" value="SULFITE OXIDASE, MITOCHONDRIAL"/>
    <property type="match status" value="1"/>
</dbReference>
<dbReference type="RefSeq" id="WP_186346882.1">
    <property type="nucleotide sequence ID" value="NZ_BMMR01000004.1"/>
</dbReference>
<dbReference type="PANTHER" id="PTHR19372">
    <property type="entry name" value="SULFITE REDUCTASE"/>
    <property type="match status" value="1"/>
</dbReference>
<organism evidence="4 5">
    <name type="scientific">Nocardioides deserti</name>
    <dbReference type="NCBI Taxonomy" id="1588644"/>
    <lineage>
        <taxon>Bacteria</taxon>
        <taxon>Bacillati</taxon>
        <taxon>Actinomycetota</taxon>
        <taxon>Actinomycetes</taxon>
        <taxon>Propionibacteriales</taxon>
        <taxon>Nocardioidaceae</taxon>
        <taxon>Nocardioides</taxon>
    </lineage>
</organism>
<feature type="transmembrane region" description="Helical" evidence="2">
    <location>
        <begin position="95"/>
        <end position="114"/>
    </location>
</feature>
<proteinExistence type="predicted"/>
<reference evidence="4 5" key="1">
    <citation type="submission" date="2020-08" db="EMBL/GenBank/DDBJ databases">
        <title>novel species in genus Nocardioides.</title>
        <authorList>
            <person name="Zhang G."/>
        </authorList>
    </citation>
    <scope>NUCLEOTIDE SEQUENCE [LARGE SCALE GENOMIC DNA]</scope>
    <source>
        <strain evidence="4 5">SC8A-24</strain>
    </source>
</reference>
<dbReference type="SUPFAM" id="SSF81296">
    <property type="entry name" value="E set domains"/>
    <property type="match status" value="1"/>
</dbReference>
<feature type="compositionally biased region" description="Basic and acidic residues" evidence="1">
    <location>
        <begin position="510"/>
        <end position="520"/>
    </location>
</feature>
<evidence type="ECO:0000256" key="2">
    <source>
        <dbReference type="SAM" id="Phobius"/>
    </source>
</evidence>
<dbReference type="EMBL" id="JACMYC010000009">
    <property type="protein sequence ID" value="MBC2961680.1"/>
    <property type="molecule type" value="Genomic_DNA"/>
</dbReference>